<feature type="compositionally biased region" description="Basic residues" evidence="1">
    <location>
        <begin position="435"/>
        <end position="445"/>
    </location>
</feature>
<dbReference type="Gene3D" id="3.40.50.1360">
    <property type="match status" value="1"/>
</dbReference>
<proteinExistence type="predicted"/>
<evidence type="ECO:0000313" key="4">
    <source>
        <dbReference type="WBParaSite" id="PTRK_0000877200.1"/>
    </source>
</evidence>
<dbReference type="InterPro" id="IPR037171">
    <property type="entry name" value="NagB/RpiA_transferase-like"/>
</dbReference>
<feature type="compositionally biased region" description="Basic residues" evidence="1">
    <location>
        <begin position="879"/>
        <end position="894"/>
    </location>
</feature>
<evidence type="ECO:0000313" key="3">
    <source>
        <dbReference type="Proteomes" id="UP000038045"/>
    </source>
</evidence>
<feature type="compositionally biased region" description="Basic residues" evidence="1">
    <location>
        <begin position="846"/>
        <end position="870"/>
    </location>
</feature>
<dbReference type="SUPFAM" id="SSF100950">
    <property type="entry name" value="NagB/RpiA/CoA transferase-like"/>
    <property type="match status" value="1"/>
</dbReference>
<feature type="compositionally biased region" description="Basic residues" evidence="1">
    <location>
        <begin position="1963"/>
        <end position="1972"/>
    </location>
</feature>
<reference evidence="4" key="1">
    <citation type="submission" date="2017-02" db="UniProtKB">
        <authorList>
            <consortium name="WormBaseParasite"/>
        </authorList>
    </citation>
    <scope>IDENTIFICATION</scope>
</reference>
<feature type="compositionally biased region" description="Low complexity" evidence="1">
    <location>
        <begin position="724"/>
        <end position="739"/>
    </location>
</feature>
<feature type="compositionally biased region" description="Basic and acidic residues" evidence="1">
    <location>
        <begin position="752"/>
        <end position="763"/>
    </location>
</feature>
<feature type="domain" description="Glucosamine/galactosamine-6-phosphate isomerase" evidence="2">
    <location>
        <begin position="7"/>
        <end position="68"/>
    </location>
</feature>
<feature type="region of interest" description="Disordered" evidence="1">
    <location>
        <begin position="1628"/>
        <end position="1651"/>
    </location>
</feature>
<feature type="region of interest" description="Disordered" evidence="1">
    <location>
        <begin position="322"/>
        <end position="395"/>
    </location>
</feature>
<feature type="region of interest" description="Disordered" evidence="1">
    <location>
        <begin position="408"/>
        <end position="510"/>
    </location>
</feature>
<evidence type="ECO:0000259" key="2">
    <source>
        <dbReference type="Pfam" id="PF01182"/>
    </source>
</evidence>
<dbReference type="WBParaSite" id="PTRK_0000877200.1">
    <property type="protein sequence ID" value="PTRK_0000877200.1"/>
    <property type="gene ID" value="PTRK_0000877200"/>
</dbReference>
<feature type="compositionally biased region" description="Basic and acidic residues" evidence="1">
    <location>
        <begin position="251"/>
        <end position="266"/>
    </location>
</feature>
<feature type="region of interest" description="Disordered" evidence="1">
    <location>
        <begin position="1931"/>
        <end position="1991"/>
    </location>
</feature>
<feature type="compositionally biased region" description="Basic and acidic residues" evidence="1">
    <location>
        <begin position="353"/>
        <end position="365"/>
    </location>
</feature>
<feature type="compositionally biased region" description="Basic residues" evidence="1">
    <location>
        <begin position="183"/>
        <end position="194"/>
    </location>
</feature>
<dbReference type="Pfam" id="PF01182">
    <property type="entry name" value="Glucosamine_iso"/>
    <property type="match status" value="1"/>
</dbReference>
<feature type="compositionally biased region" description="Basic and acidic residues" evidence="1">
    <location>
        <begin position="132"/>
        <end position="142"/>
    </location>
</feature>
<dbReference type="GO" id="GO:0005975">
    <property type="term" value="P:carbohydrate metabolic process"/>
    <property type="evidence" value="ECO:0007669"/>
    <property type="project" value="InterPro"/>
</dbReference>
<dbReference type="InterPro" id="IPR006148">
    <property type="entry name" value="Glc/Gal-6P_isomerase"/>
</dbReference>
<feature type="compositionally biased region" description="Basic and acidic residues" evidence="1">
    <location>
        <begin position="489"/>
        <end position="510"/>
    </location>
</feature>
<feature type="region of interest" description="Disordered" evidence="1">
    <location>
        <begin position="121"/>
        <end position="309"/>
    </location>
</feature>
<feature type="compositionally biased region" description="Gly residues" evidence="1">
    <location>
        <begin position="379"/>
        <end position="388"/>
    </location>
</feature>
<sequence length="1991" mass="211570">MIQSFPTRDAWAEASADRLAGALADALAADGRALFAGSGGSTPSPIYTRLAQADLDWAKVTATLCSGRRPTDGAQSCGGRGHRPHRRTQPQDSRRLSAPHGRGDGIGVRAGQAVLRQLGPRLRRADGSGQADGHDRRAAEPGRRHRLQRHAVGASAVRAFPRDHPSGRARGRGHGAGGGRNPGHVRRRHPRSPRHGAEPVQPRRHRHVDGGGADPRRLRRRADAGRVRQDRARPADRCAGLRPPAGGVRAGRPDAQRSSQRREGSRPRRICAGADRPRRTAEKRDRQLPLPRHLHLLRHGQLQPDDDGDRRAAHALDRLCASGHRPARRPDGGGGQAGDQTGARRARPHGRRRVGEDHRQHDCRPAGHRGINQPRHPSGGYGAGGGGADRLDRHGSTVLGHASAGAGLSERFGRCGGRRSGHVRRRHPGWPGHGAGHRQPRRHRHVDGSGPDARRLRRRPNAGSVRQDRAGAGHGGAGLRPSAGHLRPGRADAQRPSQRREGPHADGDRRAAHALDRLCASGHRPARRPDGGGGQAGDQTGARRARPHGRRRVGEDHRQHDRRPAGHRRIDQPRHPSGGHGAGRGGADRLDRHGPAVLGHAAAGAGLSERVGRCERLSGGGRGLQGRKAEPRRRGGAALSGATRQRHAGTAQPVACSGRAAGQRLQGRLGHRRPHVGRQRQDARRHPCQPRGLSGRPPGARPRRRRDPAGSGGRGADHGRGQRPGRAPGGDALARPCRGLGRRPPRSGAFRELPRRDPPDLSGRRKGLSRRLSGQADGRRHRRGGAGDGRRHRPDQLALARVGGRTADAGAEPDPLDQRFRGPGMGRAGRARRRTGVPGRPGPGRSARRHRPGRTGHGLRRLRPGARRPRPRDGPAQRGRPRLFRPWRRNRGRNPAHPASPLRPRLDRTADLRAGPAEPAPRPGRDRRPDGKASDLTLFEAGPAVVVVQLHQRRLFRPGRGADRHPCLEHEGQGVLDLVRLQIRLGRAVPAGLIGAVAAHAVVQAGAAGCEAARLGVVLAEDQPHELAHDVAVEPRRTEGVLGHHPARREDDEVAVGRARRVAGRGQHSEDRRVRVVEADRADSVEPRRVIAIRGVVAVPGHHVQRAVVEGRGPQLAAVFLNALSRAIHVLEGGDRRLEIARIGQAVGADGAEVRQAEGRAVVLADIAAHLTVDLDSEAHAPRDDDHVARRRLDHAHLGDEALRPLLRHDQQLAVGRIEDAIDHRTVGDIKMDAHARSGIGVAVAAIGGQPLDPVGRLVRHGQRIPAHPVGIGRRLGEGAGTHAALRERLIGAVLGRGPQAIQPAAQVVVARGGEGRARELFSIEAQRRALRRVAADRQGAVHRLGSEVVSEACLIGGRVGSRHVVSPLPGGVSDPRPTVTPSRTALPWIKREASESLRAGQAFGVEVGVAEQFVQDADALHEQADVELVRHADAAVHLDRLLHRQFGDAARLGLGDSGGLFSVGAARVDGLKRGQRGGLGQFQLGEQMGGAVLQRLKLADQFAELLAGFQIVHRHLERLIACPDQRRRGAGAAQRQGGVQRPLPFAYSADDGVGVDLNLAQRHAGGVVSVDHDGALDRDAGRGRIDQEQGQALVRLRSDDQGVGDMAVHHEALGPVQSKAVARAFGAPSKRWPGGPAWPSPDPRPLHGQTEGGGVDVVVGDAGAQGRLIQPPGLVHAQGIYRDLPQRAADAGVAHGADHGPLMRQQGLGHVPAAVQRADQVLLLDPHVVEEGLAEGRLAGDQRDGAGADARRRHVEQDKADAQMLGRLGVGADQAEDPVGLVGVGGPDLLAVDDPVVALVLGAGLERGEVGAGARLGIALAPADLAAHDGRQEALLLFLGAEGQQGRAQHPDAEAGQGHLRLDAAQLGGQHLGLFAGQPAAAVLGGPFRRGPAALGHALQPELVRGRLEHGVATAPDIVLVAPVAVAAGARPGVPGRGRRPTRRGQPGSLGRGRPAGCAGLCHRRHRRLRRGQIPVRGRGPARQGEAQRR</sequence>
<feature type="region of interest" description="Disordered" evidence="1">
    <location>
        <begin position="617"/>
        <end position="934"/>
    </location>
</feature>
<accession>A0A0N4ZKY9</accession>
<feature type="compositionally biased region" description="Basic residues" evidence="1">
    <location>
        <begin position="669"/>
        <end position="678"/>
    </location>
</feature>
<feature type="compositionally biased region" description="Basic and acidic residues" evidence="1">
    <location>
        <begin position="923"/>
        <end position="933"/>
    </location>
</feature>
<protein>
    <submittedName>
        <fullName evidence="4">Glucosamine_iso domain-containing protein</fullName>
    </submittedName>
</protein>
<feature type="region of interest" description="Disordered" evidence="1">
    <location>
        <begin position="66"/>
        <end position="109"/>
    </location>
</feature>
<feature type="compositionally biased region" description="Basic residues" evidence="1">
    <location>
        <begin position="416"/>
        <end position="428"/>
    </location>
</feature>
<keyword evidence="3" id="KW-1185">Reference proteome</keyword>
<feature type="region of interest" description="Disordered" evidence="1">
    <location>
        <begin position="522"/>
        <end position="593"/>
    </location>
</feature>
<dbReference type="Proteomes" id="UP000038045">
    <property type="component" value="Unplaced"/>
</dbReference>
<evidence type="ECO:0000256" key="1">
    <source>
        <dbReference type="SAM" id="MobiDB-lite"/>
    </source>
</evidence>
<feature type="compositionally biased region" description="Basic and acidic residues" evidence="1">
    <location>
        <begin position="275"/>
        <end position="287"/>
    </location>
</feature>
<name>A0A0N4ZKY9_PARTI</name>
<feature type="compositionally biased region" description="Basic and acidic residues" evidence="1">
    <location>
        <begin position="221"/>
        <end position="236"/>
    </location>
</feature>
<feature type="compositionally biased region" description="Basic and acidic residues" evidence="1">
    <location>
        <begin position="552"/>
        <end position="574"/>
    </location>
</feature>
<organism evidence="3 4">
    <name type="scientific">Parastrongyloides trichosuri</name>
    <name type="common">Possum-specific nematode worm</name>
    <dbReference type="NCBI Taxonomy" id="131310"/>
    <lineage>
        <taxon>Eukaryota</taxon>
        <taxon>Metazoa</taxon>
        <taxon>Ecdysozoa</taxon>
        <taxon>Nematoda</taxon>
        <taxon>Chromadorea</taxon>
        <taxon>Rhabditida</taxon>
        <taxon>Tylenchina</taxon>
        <taxon>Panagrolaimomorpha</taxon>
        <taxon>Strongyloidoidea</taxon>
        <taxon>Strongyloididae</taxon>
        <taxon>Parastrongyloides</taxon>
    </lineage>
</organism>